<dbReference type="Pfam" id="PF01352">
    <property type="entry name" value="KRAB"/>
    <property type="match status" value="1"/>
</dbReference>
<dbReference type="PROSITE" id="PS50805">
    <property type="entry name" value="KRAB"/>
    <property type="match status" value="1"/>
</dbReference>
<evidence type="ECO:0000313" key="2">
    <source>
        <dbReference type="Proteomes" id="UP000515126"/>
    </source>
</evidence>
<organism evidence="2 3">
    <name type="scientific">Mus caroli</name>
    <name type="common">Ryukyu mouse</name>
    <name type="synonym">Ricefield mouse</name>
    <dbReference type="NCBI Taxonomy" id="10089"/>
    <lineage>
        <taxon>Eukaryota</taxon>
        <taxon>Metazoa</taxon>
        <taxon>Chordata</taxon>
        <taxon>Craniata</taxon>
        <taxon>Vertebrata</taxon>
        <taxon>Euteleostomi</taxon>
        <taxon>Mammalia</taxon>
        <taxon>Eutheria</taxon>
        <taxon>Euarchontoglires</taxon>
        <taxon>Glires</taxon>
        <taxon>Rodentia</taxon>
        <taxon>Myomorpha</taxon>
        <taxon>Muroidea</taxon>
        <taxon>Muridae</taxon>
        <taxon>Murinae</taxon>
        <taxon>Mus</taxon>
        <taxon>Mus</taxon>
    </lineage>
</organism>
<dbReference type="SUPFAM" id="SSF109640">
    <property type="entry name" value="KRAB domain (Kruppel-associated box)"/>
    <property type="match status" value="1"/>
</dbReference>
<dbReference type="CDD" id="cd07765">
    <property type="entry name" value="KRAB_A-box"/>
    <property type="match status" value="1"/>
</dbReference>
<dbReference type="AlphaFoldDB" id="A0A6P7REN0"/>
<evidence type="ECO:0000313" key="3">
    <source>
        <dbReference type="RefSeq" id="XP_029335596.1"/>
    </source>
</evidence>
<proteinExistence type="predicted"/>
<reference evidence="3" key="1">
    <citation type="submission" date="2025-08" db="UniProtKB">
        <authorList>
            <consortium name="RefSeq"/>
        </authorList>
    </citation>
    <scope>IDENTIFICATION</scope>
</reference>
<dbReference type="Gene3D" id="6.10.140.140">
    <property type="match status" value="1"/>
</dbReference>
<dbReference type="InterPro" id="IPR001909">
    <property type="entry name" value="KRAB"/>
</dbReference>
<dbReference type="PANTHER" id="PTHR23232:SF157">
    <property type="entry name" value="ZINC FINGER PROTEIN 525"/>
    <property type="match status" value="1"/>
</dbReference>
<dbReference type="Proteomes" id="UP000515126">
    <property type="component" value="Chromosome 7"/>
</dbReference>
<dbReference type="PANTHER" id="PTHR23232">
    <property type="entry name" value="KRAB DOMAIN C2H2 ZINC FINGER"/>
    <property type="match status" value="1"/>
</dbReference>
<dbReference type="RefSeq" id="XP_029335596.1">
    <property type="nucleotide sequence ID" value="XM_029479736.1"/>
</dbReference>
<dbReference type="GO" id="GO:0006355">
    <property type="term" value="P:regulation of DNA-templated transcription"/>
    <property type="evidence" value="ECO:0007669"/>
    <property type="project" value="InterPro"/>
</dbReference>
<name>A0A6P7REN0_MUSCR</name>
<gene>
    <name evidence="3" type="primary">LOC110297740</name>
</gene>
<sequence>MKPLTLAEAGCAHLLLRLKEKSEGQVVLNAMAHQGTMTFGVVAVELFEEWRCMEPAQRDLYRNVTLKNFSYLVSLGLVIFKPDVIFLLEQGKEPWTVTNYMTHPWHPGK</sequence>
<dbReference type="InterPro" id="IPR050169">
    <property type="entry name" value="Krueppel_C2H2_ZnF"/>
</dbReference>
<dbReference type="KEGG" id="mcal:110297740"/>
<accession>A0A6P7REN0</accession>
<evidence type="ECO:0000259" key="1">
    <source>
        <dbReference type="PROSITE" id="PS50805"/>
    </source>
</evidence>
<dbReference type="InterPro" id="IPR036051">
    <property type="entry name" value="KRAB_dom_sf"/>
</dbReference>
<protein>
    <submittedName>
        <fullName evidence="3">Zinc finger protein 565-like</fullName>
    </submittedName>
</protein>
<dbReference type="GeneID" id="110297740"/>
<dbReference type="SMART" id="SM00349">
    <property type="entry name" value="KRAB"/>
    <property type="match status" value="1"/>
</dbReference>
<feature type="domain" description="KRAB" evidence="1">
    <location>
        <begin position="37"/>
        <end position="107"/>
    </location>
</feature>
<keyword evidence="2" id="KW-1185">Reference proteome</keyword>